<dbReference type="PANTHER" id="PTHR10900">
    <property type="entry name" value="PERIOSTIN-RELATED"/>
    <property type="match status" value="1"/>
</dbReference>
<protein>
    <submittedName>
        <fullName evidence="3">Fasciclin domain-containing protein</fullName>
    </submittedName>
</protein>
<reference evidence="3" key="2">
    <citation type="submission" date="2019-08" db="EMBL/GenBank/DDBJ databases">
        <authorList>
            <person name="Im W.-T."/>
        </authorList>
    </citation>
    <scope>NUCLEOTIDE SEQUENCE</scope>
    <source>
        <strain evidence="3">KHI28</strain>
    </source>
</reference>
<dbReference type="RefSeq" id="WP_147051582.1">
    <property type="nucleotide sequence ID" value="NZ_CP042437.1"/>
</dbReference>
<dbReference type="SUPFAM" id="SSF82153">
    <property type="entry name" value="FAS1 domain"/>
    <property type="match status" value="1"/>
</dbReference>
<name>A0A5B8VT17_9SPHI</name>
<dbReference type="Proteomes" id="UP000321362">
    <property type="component" value="Chromosome"/>
</dbReference>
<dbReference type="AlphaFoldDB" id="A0A5B8VT17"/>
<evidence type="ECO:0000313" key="5">
    <source>
        <dbReference type="Proteomes" id="UP000321362"/>
    </source>
</evidence>
<dbReference type="InterPro" id="IPR000782">
    <property type="entry name" value="FAS1_domain"/>
</dbReference>
<feature type="chain" id="PRO_5044618635" evidence="1">
    <location>
        <begin position="20"/>
        <end position="195"/>
    </location>
</feature>
<gene>
    <name evidence="3" type="ORF">FSB76_00085</name>
    <name evidence="4" type="ORF">FSB76_31900</name>
</gene>
<dbReference type="PROSITE" id="PS50213">
    <property type="entry name" value="FAS1"/>
    <property type="match status" value="1"/>
</dbReference>
<dbReference type="SMART" id="SM00554">
    <property type="entry name" value="FAS1"/>
    <property type="match status" value="1"/>
</dbReference>
<dbReference type="Pfam" id="PF02469">
    <property type="entry name" value="Fasciclin"/>
    <property type="match status" value="1"/>
</dbReference>
<keyword evidence="1" id="KW-0732">Signal</keyword>
<keyword evidence="5" id="KW-1185">Reference proteome</keyword>
<accession>A0A5B8VT17</accession>
<dbReference type="KEGG" id="mgk:FSB76_31900"/>
<reference evidence="3 5" key="1">
    <citation type="journal article" date="2013" name="J. Microbiol.">
        <title>Mucilaginibacter ginsenosidivorax sp. nov., with ginsenoside converting activity isolated from sediment.</title>
        <authorList>
            <person name="Kim J.K."/>
            <person name="Choi T.E."/>
            <person name="Liu Q.M."/>
            <person name="Park H.Y."/>
            <person name="Yi T.H."/>
            <person name="Yoon M.H."/>
            <person name="Kim S.C."/>
            <person name="Im W.T."/>
        </authorList>
    </citation>
    <scope>NUCLEOTIDE SEQUENCE [LARGE SCALE GENOMIC DNA]</scope>
    <source>
        <strain evidence="3 5">KHI28</strain>
    </source>
</reference>
<dbReference type="EMBL" id="CP042437">
    <property type="protein sequence ID" value="QEC74423.1"/>
    <property type="molecule type" value="Genomic_DNA"/>
</dbReference>
<sequence>MKKLILLAALLLLGSTLFAQTNAVNPKAIGPLKVAAGDGMLPANDIVKNLALSQDLSVFYNFLKTANLALTFQSRGPITVFVPVNGAFQNLPGGKLDSLMKPSHFWELTRILSYHAIPGWLKAKDIEKQINKNKGTATFTTLTGNKLTAKIDANRNIVLIDENGGESIINRFDIEQNNGMLHVVNKVLLPKAKII</sequence>
<evidence type="ECO:0000313" key="4">
    <source>
        <dbReference type="EMBL" id="QEC80339.1"/>
    </source>
</evidence>
<feature type="signal peptide" evidence="1">
    <location>
        <begin position="1"/>
        <end position="19"/>
    </location>
</feature>
<dbReference type="InterPro" id="IPR050904">
    <property type="entry name" value="Adhesion/Biosynth-related"/>
</dbReference>
<feature type="domain" description="FAS1" evidence="2">
    <location>
        <begin position="43"/>
        <end position="188"/>
    </location>
</feature>
<proteinExistence type="predicted"/>
<evidence type="ECO:0000256" key="1">
    <source>
        <dbReference type="SAM" id="SignalP"/>
    </source>
</evidence>
<evidence type="ECO:0000259" key="2">
    <source>
        <dbReference type="PROSITE" id="PS50213"/>
    </source>
</evidence>
<dbReference type="PANTHER" id="PTHR10900:SF77">
    <property type="entry name" value="FI19380P1"/>
    <property type="match status" value="1"/>
</dbReference>
<dbReference type="OrthoDB" id="9800666at2"/>
<evidence type="ECO:0000313" key="3">
    <source>
        <dbReference type="EMBL" id="QEC74423.1"/>
    </source>
</evidence>
<dbReference type="KEGG" id="mgk:FSB76_00085"/>
<dbReference type="Gene3D" id="2.30.180.10">
    <property type="entry name" value="FAS1 domain"/>
    <property type="match status" value="1"/>
</dbReference>
<organism evidence="3 5">
    <name type="scientific">Mucilaginibacter ginsenosidivorax</name>
    <dbReference type="NCBI Taxonomy" id="862126"/>
    <lineage>
        <taxon>Bacteria</taxon>
        <taxon>Pseudomonadati</taxon>
        <taxon>Bacteroidota</taxon>
        <taxon>Sphingobacteriia</taxon>
        <taxon>Sphingobacteriales</taxon>
        <taxon>Sphingobacteriaceae</taxon>
        <taxon>Mucilaginibacter</taxon>
    </lineage>
</organism>
<dbReference type="EMBL" id="CP042437">
    <property type="protein sequence ID" value="QEC80339.1"/>
    <property type="molecule type" value="Genomic_DNA"/>
</dbReference>
<dbReference type="InterPro" id="IPR036378">
    <property type="entry name" value="FAS1_dom_sf"/>
</dbReference>